<keyword evidence="3" id="KW-0378">Hydrolase</keyword>
<dbReference type="GO" id="GO:0046464">
    <property type="term" value="P:acylglycerol catabolic process"/>
    <property type="evidence" value="ECO:0007669"/>
    <property type="project" value="TreeGrafter"/>
</dbReference>
<dbReference type="PRINTS" id="PR00111">
    <property type="entry name" value="ABHYDROLASE"/>
</dbReference>
<feature type="chain" id="PRO_5017769678" evidence="1">
    <location>
        <begin position="30"/>
        <end position="346"/>
    </location>
</feature>
<dbReference type="Gene3D" id="3.40.50.1820">
    <property type="entry name" value="alpha/beta hydrolase"/>
    <property type="match status" value="1"/>
</dbReference>
<evidence type="ECO:0000259" key="2">
    <source>
        <dbReference type="Pfam" id="PF00561"/>
    </source>
</evidence>
<dbReference type="GO" id="GO:0047372">
    <property type="term" value="F:monoacylglycerol lipase activity"/>
    <property type="evidence" value="ECO:0007669"/>
    <property type="project" value="TreeGrafter"/>
</dbReference>
<dbReference type="Proteomes" id="UP000263753">
    <property type="component" value="Chromosome"/>
</dbReference>
<feature type="signal peptide" evidence="1">
    <location>
        <begin position="1"/>
        <end position="29"/>
    </location>
</feature>
<dbReference type="SUPFAM" id="SSF53474">
    <property type="entry name" value="alpha/beta-Hydrolases"/>
    <property type="match status" value="1"/>
</dbReference>
<proteinExistence type="predicted"/>
<dbReference type="EMBL" id="CP032134">
    <property type="protein sequence ID" value="AXY57446.1"/>
    <property type="molecule type" value="Genomic_DNA"/>
</dbReference>
<dbReference type="PANTHER" id="PTHR43798:SF5">
    <property type="entry name" value="MONOACYLGLYCEROL LIPASE ABHD6"/>
    <property type="match status" value="1"/>
</dbReference>
<evidence type="ECO:0000313" key="3">
    <source>
        <dbReference type="EMBL" id="AXY57446.1"/>
    </source>
</evidence>
<feature type="domain" description="AB hydrolase-1" evidence="2">
    <location>
        <begin position="81"/>
        <end position="316"/>
    </location>
</feature>
<dbReference type="InterPro" id="IPR050266">
    <property type="entry name" value="AB_hydrolase_sf"/>
</dbReference>
<evidence type="ECO:0000313" key="4">
    <source>
        <dbReference type="Proteomes" id="UP000263753"/>
    </source>
</evidence>
<keyword evidence="1" id="KW-0732">Signal</keyword>
<dbReference type="GO" id="GO:0016020">
    <property type="term" value="C:membrane"/>
    <property type="evidence" value="ECO:0007669"/>
    <property type="project" value="TreeGrafter"/>
</dbReference>
<name>A0A3B7LX67_9GAMM</name>
<protein>
    <submittedName>
        <fullName evidence="3">Alpha/beta hydrolase</fullName>
    </submittedName>
</protein>
<reference evidence="4" key="1">
    <citation type="submission" date="2018-09" db="EMBL/GenBank/DDBJ databases">
        <title>The complete genome of Acinetobacter sp. strain WCHAc010005.</title>
        <authorList>
            <person name="Hu Y."/>
            <person name="Long H."/>
            <person name="Feng Y."/>
            <person name="Zong Z."/>
        </authorList>
    </citation>
    <scope>NUCLEOTIDE SEQUENCE [LARGE SCALE GENOMIC DNA]</scope>
    <source>
        <strain evidence="4">WCHAc010005</strain>
    </source>
</reference>
<gene>
    <name evidence="3" type="ORF">CDG60_13255</name>
</gene>
<dbReference type="InterPro" id="IPR000073">
    <property type="entry name" value="AB_hydrolase_1"/>
</dbReference>
<dbReference type="InterPro" id="IPR029058">
    <property type="entry name" value="AB_hydrolase_fold"/>
</dbReference>
<dbReference type="KEGG" id="achi:CDG60_13255"/>
<dbReference type="PANTHER" id="PTHR43798">
    <property type="entry name" value="MONOACYLGLYCEROL LIPASE"/>
    <property type="match status" value="1"/>
</dbReference>
<dbReference type="RefSeq" id="WP_087511929.1">
    <property type="nucleotide sequence ID" value="NZ_CP032134.1"/>
</dbReference>
<evidence type="ECO:0000256" key="1">
    <source>
        <dbReference type="SAM" id="SignalP"/>
    </source>
</evidence>
<dbReference type="Pfam" id="PF00561">
    <property type="entry name" value="Abhydrolase_1"/>
    <property type="match status" value="1"/>
</dbReference>
<sequence>MPQLRKSILRPLIVALAALTSFTGSLCQAAKTESKSSSKYSYVTLQNYLTQQRAAAGLKSRTLKVGDVTWTYSEGGSAQNPPVLLIHGLAGNRDNWNRVAQFLTPYYHVIIPDLPASGETHIPANFDVSVPNVTQQLRQFAEVLNITEKLNLAGHSLGGSIATVYAAQYPFDTQSLFLLNSAGIYRNASTKYAKNPDILKNLIVSRPGDLDDVLSTIMLNPPSVPYALKKAQENILISQADQTRKVIDQVVALNKIYTPESFARLTSAVEAPTLILWGKQDKIINVEAAEELKSLLKRAEAPVILNNVGHVPMLEADRLVAQHYLPFLTRTQQMKNPLADKLIPLN</sequence>
<dbReference type="AlphaFoldDB" id="A0A3B7LX67"/>
<organism evidence="3 4">
    <name type="scientific">Acinetobacter chinensis</name>
    <dbReference type="NCBI Taxonomy" id="2004650"/>
    <lineage>
        <taxon>Bacteria</taxon>
        <taxon>Pseudomonadati</taxon>
        <taxon>Pseudomonadota</taxon>
        <taxon>Gammaproteobacteria</taxon>
        <taxon>Moraxellales</taxon>
        <taxon>Moraxellaceae</taxon>
        <taxon>Acinetobacter</taxon>
    </lineage>
</organism>
<accession>A0A3B7LX67</accession>